<evidence type="ECO:0000256" key="8">
    <source>
        <dbReference type="ARBA" id="ARBA00024713"/>
    </source>
</evidence>
<dbReference type="GO" id="GO:0030943">
    <property type="term" value="F:mitochondrion targeting sequence binding"/>
    <property type="evidence" value="ECO:0007669"/>
    <property type="project" value="TreeGrafter"/>
</dbReference>
<dbReference type="InterPro" id="IPR039175">
    <property type="entry name" value="TIM22"/>
</dbReference>
<evidence type="ECO:0000313" key="11">
    <source>
        <dbReference type="Proteomes" id="UP000215902"/>
    </source>
</evidence>
<dbReference type="PANTHER" id="PTHR14110:SF0">
    <property type="entry name" value="MITOCHONDRIAL IMPORT INNER MEMBRANE TRANSLOCASE SUBUNIT TIM22"/>
    <property type="match status" value="1"/>
</dbReference>
<proteinExistence type="inferred from homology"/>
<dbReference type="STRING" id="282301.A0A267GH04"/>
<keyword evidence="5" id="KW-1133">Transmembrane helix</keyword>
<organism evidence="10 11">
    <name type="scientific">Macrostomum lignano</name>
    <dbReference type="NCBI Taxonomy" id="282301"/>
    <lineage>
        <taxon>Eukaryota</taxon>
        <taxon>Metazoa</taxon>
        <taxon>Spiralia</taxon>
        <taxon>Lophotrochozoa</taxon>
        <taxon>Platyhelminthes</taxon>
        <taxon>Rhabditophora</taxon>
        <taxon>Macrostomorpha</taxon>
        <taxon>Macrostomida</taxon>
        <taxon>Macrostomidae</taxon>
        <taxon>Macrostomum</taxon>
    </lineage>
</organism>
<reference evidence="10 11" key="1">
    <citation type="submission" date="2017-06" db="EMBL/GenBank/DDBJ databases">
        <title>A platform for efficient transgenesis in Macrostomum lignano, a flatworm model organism for stem cell research.</title>
        <authorList>
            <person name="Berezikov E."/>
        </authorList>
    </citation>
    <scope>NUCLEOTIDE SEQUENCE [LARGE SCALE GENOMIC DNA]</scope>
    <source>
        <strain evidence="10">DV1</strain>
        <tissue evidence="10">Whole organism</tissue>
    </source>
</reference>
<keyword evidence="3" id="KW-0812">Transmembrane</keyword>
<name>A0A267GH04_9PLAT</name>
<dbReference type="GO" id="GO:0008320">
    <property type="term" value="F:protein transmembrane transporter activity"/>
    <property type="evidence" value="ECO:0007669"/>
    <property type="project" value="UniProtKB-UniRule"/>
</dbReference>
<accession>A0A267GH04</accession>
<dbReference type="Proteomes" id="UP000215902">
    <property type="component" value="Unassembled WGS sequence"/>
</dbReference>
<dbReference type="EMBL" id="NIVC01000366">
    <property type="protein sequence ID" value="PAA84559.1"/>
    <property type="molecule type" value="Genomic_DNA"/>
</dbReference>
<evidence type="ECO:0000256" key="7">
    <source>
        <dbReference type="ARBA" id="ARBA00023136"/>
    </source>
</evidence>
<keyword evidence="9" id="KW-0813">Transport</keyword>
<evidence type="ECO:0000256" key="2">
    <source>
        <dbReference type="ARBA" id="ARBA00008444"/>
    </source>
</evidence>
<evidence type="ECO:0000256" key="9">
    <source>
        <dbReference type="RuleBase" id="RU367038"/>
    </source>
</evidence>
<keyword evidence="9" id="KW-0653">Protein transport</keyword>
<dbReference type="PANTHER" id="PTHR14110">
    <property type="entry name" value="MITOCHONDRIAL IMPORT INNER MEMBRANE TRANSLOCASE SUBUNIT TIM22"/>
    <property type="match status" value="1"/>
</dbReference>
<comment type="subcellular location">
    <subcellularLocation>
        <location evidence="1 9">Mitochondrion inner membrane</location>
        <topology evidence="1 9">Multi-pass membrane protein</topology>
    </subcellularLocation>
</comment>
<comment type="function">
    <text evidence="8 9">Essential core component of the TIM22 complex, a complex that mediates the import and insertion of multi-pass transmembrane proteins into the mitochondrial inner membrane. In the TIM22 complex, it constitutes the voltage-activated and signal-gated channel. Forms a twin-pore translocase that uses the membrane potential as external driving force in 2 voltage-dependent steps.</text>
</comment>
<evidence type="ECO:0000256" key="5">
    <source>
        <dbReference type="ARBA" id="ARBA00022989"/>
    </source>
</evidence>
<comment type="caution">
    <text evidence="10">The sequence shown here is derived from an EMBL/GenBank/DDBJ whole genome shotgun (WGS) entry which is preliminary data.</text>
</comment>
<keyword evidence="6 9" id="KW-0496">Mitochondrion</keyword>
<comment type="similarity">
    <text evidence="2 9">Belongs to the Tim17/Tim22/Tim23 family.</text>
</comment>
<dbReference type="Pfam" id="PF02466">
    <property type="entry name" value="Tim17"/>
    <property type="match status" value="1"/>
</dbReference>
<keyword evidence="7" id="KW-0472">Membrane</keyword>
<protein>
    <recommendedName>
        <fullName evidence="9">Mitochondrial import inner membrane translocase subunit TIM22</fullName>
    </recommendedName>
</protein>
<evidence type="ECO:0000313" key="10">
    <source>
        <dbReference type="EMBL" id="PAA84559.1"/>
    </source>
</evidence>
<dbReference type="GO" id="GO:0045039">
    <property type="term" value="P:protein insertion into mitochondrial inner membrane"/>
    <property type="evidence" value="ECO:0007669"/>
    <property type="project" value="UniProtKB-UniRule"/>
</dbReference>
<sequence length="104" mass="10779">MDSCAFKACLSCVAGGALGAFFGLFTASIDPMSTVVPGAETPSTRQVLREMGSRMVSYGKNFAVLGIMFASTECALEVVRAKTICSMALAPAPSLAACWDFAPV</sequence>
<keyword evidence="11" id="KW-1185">Reference proteome</keyword>
<evidence type="ECO:0000256" key="1">
    <source>
        <dbReference type="ARBA" id="ARBA00004448"/>
    </source>
</evidence>
<keyword evidence="4 9" id="KW-0999">Mitochondrion inner membrane</keyword>
<gene>
    <name evidence="10" type="ORF">BOX15_Mlig024101g3</name>
</gene>
<keyword evidence="9" id="KW-0811">Translocation</keyword>
<dbReference type="AlphaFoldDB" id="A0A267GH04"/>
<comment type="subunit">
    <text evidence="9">Component of the TIM22 complex.</text>
</comment>
<evidence type="ECO:0000256" key="4">
    <source>
        <dbReference type="ARBA" id="ARBA00022792"/>
    </source>
</evidence>
<evidence type="ECO:0000256" key="6">
    <source>
        <dbReference type="ARBA" id="ARBA00023128"/>
    </source>
</evidence>
<evidence type="ECO:0000256" key="3">
    <source>
        <dbReference type="ARBA" id="ARBA00022692"/>
    </source>
</evidence>
<dbReference type="GO" id="GO:0042721">
    <property type="term" value="C:TIM22 mitochondrial import inner membrane insertion complex"/>
    <property type="evidence" value="ECO:0007669"/>
    <property type="project" value="UniProtKB-UniRule"/>
</dbReference>
<dbReference type="OrthoDB" id="75343at2759"/>